<protein>
    <recommendedName>
        <fullName evidence="3">ATP-binding protein</fullName>
    </recommendedName>
</protein>
<comment type="caution">
    <text evidence="1">The sequence shown here is derived from an EMBL/GenBank/DDBJ whole genome shotgun (WGS) entry which is preliminary data.</text>
</comment>
<reference evidence="1 2" key="1">
    <citation type="journal article" date="2020" name="Front. Microbiol.">
        <title>Genetic Organization of the aprX-lipA2 Operon Affects the Proteolytic Potential of Pseudomonas Species in Milk.</title>
        <authorList>
            <person name="Maier C."/>
            <person name="Huptas C."/>
            <person name="von Neubeck M."/>
            <person name="Scherer S."/>
            <person name="Wenning M."/>
            <person name="Lucking G."/>
        </authorList>
    </citation>
    <scope>NUCLEOTIDE SEQUENCE [LARGE SCALE GENOMIC DNA]</scope>
    <source>
        <strain evidence="1 2">WS 5405</strain>
    </source>
</reference>
<dbReference type="Pfam" id="PF13589">
    <property type="entry name" value="HATPase_c_3"/>
    <property type="match status" value="1"/>
</dbReference>
<dbReference type="Gene3D" id="3.30.565.10">
    <property type="entry name" value="Histidine kinase-like ATPase, C-terminal domain"/>
    <property type="match status" value="1"/>
</dbReference>
<dbReference type="InterPro" id="IPR036890">
    <property type="entry name" value="HATPase_C_sf"/>
</dbReference>
<dbReference type="SUPFAM" id="SSF55874">
    <property type="entry name" value="ATPase domain of HSP90 chaperone/DNA topoisomerase II/histidine kinase"/>
    <property type="match status" value="1"/>
</dbReference>
<dbReference type="EMBL" id="JAAQYH010000014">
    <property type="protein sequence ID" value="NNA75986.1"/>
    <property type="molecule type" value="Genomic_DNA"/>
</dbReference>
<dbReference type="RefSeq" id="WP_056785433.1">
    <property type="nucleotide sequence ID" value="NZ_JAAQYH010000014.1"/>
</dbReference>
<gene>
    <name evidence="1" type="ORF">HBO13_25435</name>
</gene>
<accession>A0A7Y1M697</accession>
<dbReference type="AlphaFoldDB" id="A0A7Y1M697"/>
<evidence type="ECO:0000313" key="1">
    <source>
        <dbReference type="EMBL" id="NNA75986.1"/>
    </source>
</evidence>
<sequence length="110" mass="12389">MQQANFQVDSRLATLLSQDYSTTEKALKELVDNAWDADAEEVVIELPEPLTNGPIVIRDDGNGMTRRELESHYLKIASDRRMRTNVRISLIVTGHFANNVTGFSTRLRGV</sequence>
<dbReference type="GeneID" id="70101716"/>
<evidence type="ECO:0000313" key="2">
    <source>
        <dbReference type="Proteomes" id="UP000535954"/>
    </source>
</evidence>
<name>A0A7Y1M697_9PSED</name>
<dbReference type="Proteomes" id="UP000535954">
    <property type="component" value="Unassembled WGS sequence"/>
</dbReference>
<evidence type="ECO:0008006" key="3">
    <source>
        <dbReference type="Google" id="ProtNLM"/>
    </source>
</evidence>
<proteinExistence type="predicted"/>
<organism evidence="1 2">
    <name type="scientific">Pseudomonas lactis</name>
    <dbReference type="NCBI Taxonomy" id="1615674"/>
    <lineage>
        <taxon>Bacteria</taxon>
        <taxon>Pseudomonadati</taxon>
        <taxon>Pseudomonadota</taxon>
        <taxon>Gammaproteobacteria</taxon>
        <taxon>Pseudomonadales</taxon>
        <taxon>Pseudomonadaceae</taxon>
        <taxon>Pseudomonas</taxon>
    </lineage>
</organism>